<dbReference type="AlphaFoldDB" id="A0A402BE44"/>
<evidence type="ECO:0000313" key="2">
    <source>
        <dbReference type="Proteomes" id="UP000287171"/>
    </source>
</evidence>
<dbReference type="EMBL" id="BIFT01000002">
    <property type="protein sequence ID" value="GCE29599.1"/>
    <property type="molecule type" value="Genomic_DNA"/>
</dbReference>
<evidence type="ECO:0000313" key="1">
    <source>
        <dbReference type="EMBL" id="GCE29599.1"/>
    </source>
</evidence>
<comment type="caution">
    <text evidence="1">The sequence shown here is derived from an EMBL/GenBank/DDBJ whole genome shotgun (WGS) entry which is preliminary data.</text>
</comment>
<name>A0A402BE44_9CHLR</name>
<dbReference type="Proteomes" id="UP000287171">
    <property type="component" value="Unassembled WGS sequence"/>
</dbReference>
<reference evidence="2" key="1">
    <citation type="submission" date="2018-12" db="EMBL/GenBank/DDBJ databases">
        <title>Tengunoibacter tsumagoiensis gen. nov., sp. nov., Dictyobacter kobayashii sp. nov., D. alpinus sp. nov., and D. joshuensis sp. nov. and description of Dictyobacteraceae fam. nov. within the order Ktedonobacterales isolated from Tengu-no-mugimeshi.</title>
        <authorList>
            <person name="Wang C.M."/>
            <person name="Zheng Y."/>
            <person name="Sakai Y."/>
            <person name="Toyoda A."/>
            <person name="Minakuchi Y."/>
            <person name="Abe K."/>
            <person name="Yokota A."/>
            <person name="Yabe S."/>
        </authorList>
    </citation>
    <scope>NUCLEOTIDE SEQUENCE [LARGE SCALE GENOMIC DNA]</scope>
    <source>
        <strain evidence="2">Uno16</strain>
    </source>
</reference>
<evidence type="ECO:0008006" key="3">
    <source>
        <dbReference type="Google" id="ProtNLM"/>
    </source>
</evidence>
<accession>A0A402BE44</accession>
<protein>
    <recommendedName>
        <fullName evidence="3">FAD-binding domain-containing protein</fullName>
    </recommendedName>
</protein>
<sequence>MLAARVLADTFQQVTVLERDVYPHDRPNFRPGVPQSRQLHVLLRSLA</sequence>
<keyword evidence="2" id="KW-1185">Reference proteome</keyword>
<organism evidence="1 2">
    <name type="scientific">Dictyobacter alpinus</name>
    <dbReference type="NCBI Taxonomy" id="2014873"/>
    <lineage>
        <taxon>Bacteria</taxon>
        <taxon>Bacillati</taxon>
        <taxon>Chloroflexota</taxon>
        <taxon>Ktedonobacteria</taxon>
        <taxon>Ktedonobacterales</taxon>
        <taxon>Dictyobacteraceae</taxon>
        <taxon>Dictyobacter</taxon>
    </lineage>
</organism>
<gene>
    <name evidence="1" type="ORF">KDA_50830</name>
</gene>
<proteinExistence type="predicted"/>